<protein>
    <submittedName>
        <fullName evidence="9">TRAP transporter large permease</fullName>
    </submittedName>
</protein>
<reference evidence="9 10" key="1">
    <citation type="submission" date="2021-05" db="EMBL/GenBank/DDBJ databases">
        <title>Fusibacter ferrireducens sp. nov., an anaerobic, sulfur- and Fe-reducing bacterium isolated from the mangrove sediment.</title>
        <authorList>
            <person name="Qiu D."/>
        </authorList>
    </citation>
    <scope>NUCLEOTIDE SEQUENCE [LARGE SCALE GENOMIC DNA]</scope>
    <source>
        <strain evidence="9 10">DSM 12116</strain>
    </source>
</reference>
<keyword evidence="4 7" id="KW-0812">Transmembrane</keyword>
<evidence type="ECO:0000256" key="4">
    <source>
        <dbReference type="ARBA" id="ARBA00022692"/>
    </source>
</evidence>
<dbReference type="InterPro" id="IPR004681">
    <property type="entry name" value="TRAP_DctM"/>
</dbReference>
<keyword evidence="2" id="KW-1003">Cell membrane</keyword>
<dbReference type="Pfam" id="PF06808">
    <property type="entry name" value="DctM"/>
    <property type="match status" value="1"/>
</dbReference>
<evidence type="ECO:0000259" key="8">
    <source>
        <dbReference type="Pfam" id="PF06808"/>
    </source>
</evidence>
<accession>A0ABS5PMP4</accession>
<dbReference type="EMBL" id="JAHBCL010000010">
    <property type="protein sequence ID" value="MBS7526448.1"/>
    <property type="molecule type" value="Genomic_DNA"/>
</dbReference>
<evidence type="ECO:0000256" key="3">
    <source>
        <dbReference type="ARBA" id="ARBA00022519"/>
    </source>
</evidence>
<keyword evidence="5 7" id="KW-1133">Transmembrane helix</keyword>
<evidence type="ECO:0000313" key="10">
    <source>
        <dbReference type="Proteomes" id="UP000746471"/>
    </source>
</evidence>
<keyword evidence="3" id="KW-0997">Cell inner membrane</keyword>
<dbReference type="PIRSF" id="PIRSF006066">
    <property type="entry name" value="HI0050"/>
    <property type="match status" value="1"/>
</dbReference>
<feature type="transmembrane region" description="Helical" evidence="7">
    <location>
        <begin position="241"/>
        <end position="257"/>
    </location>
</feature>
<feature type="domain" description="TRAP C4-dicarboxylate transport system permease DctM subunit" evidence="8">
    <location>
        <begin position="7"/>
        <end position="415"/>
    </location>
</feature>
<proteinExistence type="predicted"/>
<feature type="transmembrane region" description="Helical" evidence="7">
    <location>
        <begin position="134"/>
        <end position="158"/>
    </location>
</feature>
<feature type="transmembrane region" description="Helical" evidence="7">
    <location>
        <begin position="170"/>
        <end position="192"/>
    </location>
</feature>
<dbReference type="PANTHER" id="PTHR33362:SF5">
    <property type="entry name" value="C4-DICARBOXYLATE TRAP TRANSPORTER LARGE PERMEASE PROTEIN DCTM"/>
    <property type="match status" value="1"/>
</dbReference>
<feature type="transmembrane region" description="Helical" evidence="7">
    <location>
        <begin position="278"/>
        <end position="298"/>
    </location>
</feature>
<evidence type="ECO:0000256" key="7">
    <source>
        <dbReference type="SAM" id="Phobius"/>
    </source>
</evidence>
<feature type="transmembrane region" description="Helical" evidence="7">
    <location>
        <begin position="400"/>
        <end position="425"/>
    </location>
</feature>
<gene>
    <name evidence="9" type="ORF">KHM83_07140</name>
</gene>
<evidence type="ECO:0000313" key="9">
    <source>
        <dbReference type="EMBL" id="MBS7526448.1"/>
    </source>
</evidence>
<evidence type="ECO:0000256" key="2">
    <source>
        <dbReference type="ARBA" id="ARBA00022475"/>
    </source>
</evidence>
<dbReference type="PANTHER" id="PTHR33362">
    <property type="entry name" value="SIALIC ACID TRAP TRANSPORTER PERMEASE PROTEIN SIAT-RELATED"/>
    <property type="match status" value="1"/>
</dbReference>
<organism evidence="9 10">
    <name type="scientific">Fusibacter paucivorans</name>
    <dbReference type="NCBI Taxonomy" id="76009"/>
    <lineage>
        <taxon>Bacteria</taxon>
        <taxon>Bacillati</taxon>
        <taxon>Bacillota</taxon>
        <taxon>Clostridia</taxon>
        <taxon>Eubacteriales</taxon>
        <taxon>Eubacteriales Family XII. Incertae Sedis</taxon>
        <taxon>Fusibacter</taxon>
    </lineage>
</organism>
<evidence type="ECO:0000256" key="6">
    <source>
        <dbReference type="ARBA" id="ARBA00023136"/>
    </source>
</evidence>
<dbReference type="RefSeq" id="WP_213236306.1">
    <property type="nucleotide sequence ID" value="NZ_JAHBCL010000010.1"/>
</dbReference>
<feature type="transmembrane region" description="Helical" evidence="7">
    <location>
        <begin position="95"/>
        <end position="122"/>
    </location>
</feature>
<feature type="transmembrane region" description="Helical" evidence="7">
    <location>
        <begin position="213"/>
        <end position="235"/>
    </location>
</feature>
<comment type="caution">
    <text evidence="9">The sequence shown here is derived from an EMBL/GenBank/DDBJ whole genome shotgun (WGS) entry which is preliminary data.</text>
</comment>
<keyword evidence="6 7" id="KW-0472">Membrane</keyword>
<dbReference type="InterPro" id="IPR010656">
    <property type="entry name" value="DctM"/>
</dbReference>
<dbReference type="Proteomes" id="UP000746471">
    <property type="component" value="Unassembled WGS sequence"/>
</dbReference>
<name>A0ABS5PMP4_9FIRM</name>
<evidence type="ECO:0000256" key="5">
    <source>
        <dbReference type="ARBA" id="ARBA00022989"/>
    </source>
</evidence>
<sequence length="427" mass="45347">MSIGLIFLLLFVLLFLGVPIGISIGIPICLLVWQTQITTFEFIAQFMYTKPSEFTLLALPFFIVAGDIMDTGGLSKRLVGVANNLIGNVTGGLGIVAILGCMFFGAVSGSSPATVAAIGTIMIPQMVRAGYDKYYATGLIAVAGGLGIIVPPSFPLVLYGVTNDVSISDLFLAGFGPALVVGIVLVSINFIYSKRYGYKEEGKTVHFKELLKSIWDAKWALLMPVIILGGIYSGACSPTEAAVISCVYGLFIGVFVYKELDVRNIVPMFKNKVDFIGGVIFTFAPAGAMGAIFAYLGYTTVVKNFFLGISTNPYVIVLLMYALLFVVGMFVQTMPAIVILSPILLGVAEAVGIDPVHFGLIVTLALAVAFVTPPVALNLFVASSMTGLSMERITRAAMPFIAGLLAAEIIVGFNPILTTGIIDFFGK</sequence>
<keyword evidence="10" id="KW-1185">Reference proteome</keyword>
<dbReference type="NCBIfam" id="TIGR00786">
    <property type="entry name" value="dctM"/>
    <property type="match status" value="1"/>
</dbReference>
<feature type="transmembrane region" description="Helical" evidence="7">
    <location>
        <begin position="6"/>
        <end position="33"/>
    </location>
</feature>
<evidence type="ECO:0000256" key="1">
    <source>
        <dbReference type="ARBA" id="ARBA00004429"/>
    </source>
</evidence>
<feature type="transmembrane region" description="Helical" evidence="7">
    <location>
        <begin position="318"/>
        <end position="345"/>
    </location>
</feature>
<comment type="subcellular location">
    <subcellularLocation>
        <location evidence="1">Cell inner membrane</location>
        <topology evidence="1">Multi-pass membrane protein</topology>
    </subcellularLocation>
</comment>
<feature type="transmembrane region" description="Helical" evidence="7">
    <location>
        <begin position="357"/>
        <end position="380"/>
    </location>
</feature>